<accession>A0A6P2L8V0</accession>
<dbReference type="Proteomes" id="UP000494125">
    <property type="component" value="Unassembled WGS sequence"/>
</dbReference>
<proteinExistence type="predicted"/>
<evidence type="ECO:0000313" key="2">
    <source>
        <dbReference type="Proteomes" id="UP000494125"/>
    </source>
</evidence>
<reference evidence="1 2" key="1">
    <citation type="submission" date="2019-09" db="EMBL/GenBank/DDBJ databases">
        <authorList>
            <person name="Depoorter E."/>
        </authorList>
    </citation>
    <scope>NUCLEOTIDE SEQUENCE [LARGE SCALE GENOMIC DNA]</scope>
    <source>
        <strain evidence="1">LMG 24065</strain>
    </source>
</reference>
<gene>
    <name evidence="1" type="ORF">BDI24065_02970</name>
</gene>
<keyword evidence="2" id="KW-1185">Reference proteome</keyword>
<organism evidence="1 2">
    <name type="scientific">Burkholderia diffusa</name>
    <dbReference type="NCBI Taxonomy" id="488732"/>
    <lineage>
        <taxon>Bacteria</taxon>
        <taxon>Pseudomonadati</taxon>
        <taxon>Pseudomonadota</taxon>
        <taxon>Betaproteobacteria</taxon>
        <taxon>Burkholderiales</taxon>
        <taxon>Burkholderiaceae</taxon>
        <taxon>Burkholderia</taxon>
        <taxon>Burkholderia cepacia complex</taxon>
    </lineage>
</organism>
<sequence length="201" mass="21749">MVSAVAASLLGAAERASAEQPCACSLLRVQEKPGSYPRVVRTTASSTNLVELATWQSTSLPSGFPVALFWVQAGLLAQGPQTQAREVWTIRLGTSFKHLRVLLAQTEVEYLDSVEQTENISILRGRHTDSREQCSVCSALKLCQFVHLMFFVARDKTRAYGGLIIVARSALVGSEVTAACATTCNFRRLGHAPSVHRDGGT</sequence>
<dbReference type="AlphaFoldDB" id="A0A6P2L8V0"/>
<evidence type="ECO:0000313" key="1">
    <source>
        <dbReference type="EMBL" id="VWB63443.1"/>
    </source>
</evidence>
<protein>
    <submittedName>
        <fullName evidence="1">Uncharacterized protein</fullName>
    </submittedName>
</protein>
<name>A0A6P2L8V0_9BURK</name>
<dbReference type="EMBL" id="CABVPN010000013">
    <property type="protein sequence ID" value="VWB63443.1"/>
    <property type="molecule type" value="Genomic_DNA"/>
</dbReference>